<feature type="domain" description="3-dehydroquinate synthase C-terminal" evidence="21">
    <location>
        <begin position="170"/>
        <end position="305"/>
    </location>
</feature>
<feature type="binding site" evidence="19">
    <location>
        <begin position="60"/>
        <end position="65"/>
    </location>
    <ligand>
        <name>NAD(+)</name>
        <dbReference type="ChEBI" id="CHEBI:57540"/>
    </ligand>
</feature>
<evidence type="ECO:0000256" key="15">
    <source>
        <dbReference type="ARBA" id="ARBA00023027"/>
    </source>
</evidence>
<comment type="cofactor">
    <cofactor evidence="19">
        <name>Co(2+)</name>
        <dbReference type="ChEBI" id="CHEBI:48828"/>
    </cofactor>
    <cofactor evidence="19">
        <name>Zn(2+)</name>
        <dbReference type="ChEBI" id="CHEBI:29105"/>
    </cofactor>
    <text evidence="19">Binds 1 divalent metal cation per subunit. Can use either Co(2+) or Zn(2+).</text>
</comment>
<name>A0AAJ4RCV1_9BACT</name>
<evidence type="ECO:0000256" key="16">
    <source>
        <dbReference type="ARBA" id="ARBA00023141"/>
    </source>
</evidence>
<dbReference type="InterPro" id="IPR030960">
    <property type="entry name" value="DHQS/DOIS_N"/>
</dbReference>
<feature type="binding site" evidence="19">
    <location>
        <begin position="118"/>
        <end position="119"/>
    </location>
    <ligand>
        <name>NAD(+)</name>
        <dbReference type="ChEBI" id="CHEBI:57540"/>
    </ligand>
</feature>
<dbReference type="AlphaFoldDB" id="A0AAJ4RCV1"/>
<dbReference type="EMBL" id="RJVK01000002">
    <property type="protein sequence ID" value="ROR40012.1"/>
    <property type="molecule type" value="Genomic_DNA"/>
</dbReference>
<gene>
    <name evidence="19" type="primary">aroB</name>
    <name evidence="22" type="ORF">C6V80_02180</name>
    <name evidence="23" type="ORF">EDC58_0992</name>
</gene>
<keyword evidence="15 19" id="KW-0520">NAD</keyword>
<dbReference type="PANTHER" id="PTHR43622">
    <property type="entry name" value="3-DEHYDROQUINATE SYNTHASE"/>
    <property type="match status" value="1"/>
</dbReference>
<feature type="binding site" evidence="19">
    <location>
        <position position="140"/>
    </location>
    <ligand>
        <name>NAD(+)</name>
        <dbReference type="ChEBI" id="CHEBI:57540"/>
    </ligand>
</feature>
<keyword evidence="18 19" id="KW-0170">Cobalt</keyword>
<evidence type="ECO:0000256" key="3">
    <source>
        <dbReference type="ARBA" id="ARBA00001947"/>
    </source>
</evidence>
<keyword evidence="11 19" id="KW-0028">Amino-acid biosynthesis</keyword>
<evidence type="ECO:0000256" key="9">
    <source>
        <dbReference type="ARBA" id="ARBA00017684"/>
    </source>
</evidence>
<organism evidence="23 24">
    <name type="scientific">Caminibacter pacificus</name>
    <dbReference type="NCBI Taxonomy" id="1424653"/>
    <lineage>
        <taxon>Bacteria</taxon>
        <taxon>Pseudomonadati</taxon>
        <taxon>Campylobacterota</taxon>
        <taxon>Epsilonproteobacteria</taxon>
        <taxon>Nautiliales</taxon>
        <taxon>Nautiliaceae</taxon>
        <taxon>Caminibacter</taxon>
    </lineage>
</organism>
<feature type="binding site" evidence="19">
    <location>
        <begin position="158"/>
        <end position="161"/>
    </location>
    <ligand>
        <name>NAD(+)</name>
        <dbReference type="ChEBI" id="CHEBI:57540"/>
    </ligand>
</feature>
<keyword evidence="25" id="KW-1185">Reference proteome</keyword>
<keyword evidence="16 19" id="KW-0057">Aromatic amino acid biosynthesis</keyword>
<keyword evidence="17 19" id="KW-0456">Lyase</keyword>
<proteinExistence type="inferred from homology"/>
<evidence type="ECO:0000256" key="11">
    <source>
        <dbReference type="ARBA" id="ARBA00022605"/>
    </source>
</evidence>
<comment type="pathway">
    <text evidence="6 19">Metabolic intermediate biosynthesis; chorismate biosynthesis; chorismate from D-erythrose 4-phosphate and phosphoenolpyruvate: step 2/7.</text>
</comment>
<evidence type="ECO:0000256" key="12">
    <source>
        <dbReference type="ARBA" id="ARBA00022723"/>
    </source>
</evidence>
<sequence length="341" mass="38798">MKVTVNTPNKTYDIIIDKLPQITIDSKVAIITNPKVSGLHINYLTNKLKAKELHIITLPDGEEYKNWQSIEYALDRLFDAKFDRNSTLIAFGGGVIGDMTGFAASIFLRGIKFIQIPTTLLAMVDSSVGGKTGINNKYGKNLIGSFYQPEAVYIDTHFLSTLDKREFAAGMAEIIKMAVMFDKEFFENIKKGNLTLEEMIKRSVELKAEVVNQDEKEKGIRSVLNYGHTFGHVIENLTNYKTYLHGEAVAIGMIMANELSRELGLLSEKEAKEIKELLEKHNLPTDFKIDDVDDFYNHFFLDKKTADNKIKFIIPEKIGQYKIVKDLDENLVKKVLKKFER</sequence>
<evidence type="ECO:0000313" key="22">
    <source>
        <dbReference type="EMBL" id="QCI27813.1"/>
    </source>
</evidence>
<dbReference type="FunFam" id="3.40.50.1970:FF:000007">
    <property type="entry name" value="Pentafunctional AROM polypeptide"/>
    <property type="match status" value="1"/>
</dbReference>
<evidence type="ECO:0000256" key="13">
    <source>
        <dbReference type="ARBA" id="ARBA00022741"/>
    </source>
</evidence>
<evidence type="ECO:0000313" key="23">
    <source>
        <dbReference type="EMBL" id="ROR40012.1"/>
    </source>
</evidence>
<dbReference type="Proteomes" id="UP000298805">
    <property type="component" value="Chromosome"/>
</dbReference>
<dbReference type="GO" id="GO:0003856">
    <property type="term" value="F:3-dehydroquinate synthase activity"/>
    <property type="evidence" value="ECO:0007669"/>
    <property type="project" value="UniProtKB-UniRule"/>
</dbReference>
<keyword evidence="13 19" id="KW-0547">Nucleotide-binding</keyword>
<dbReference type="HAMAP" id="MF_00110">
    <property type="entry name" value="DHQ_synthase"/>
    <property type="match status" value="1"/>
</dbReference>
<dbReference type="Gene3D" id="3.40.50.1970">
    <property type="match status" value="1"/>
</dbReference>
<evidence type="ECO:0000256" key="8">
    <source>
        <dbReference type="ARBA" id="ARBA00013031"/>
    </source>
</evidence>
<dbReference type="Gene3D" id="1.20.1090.10">
    <property type="entry name" value="Dehydroquinate synthase-like - alpha domain"/>
    <property type="match status" value="1"/>
</dbReference>
<feature type="binding site" evidence="19">
    <location>
        <position position="228"/>
    </location>
    <ligand>
        <name>Zn(2+)</name>
        <dbReference type="ChEBI" id="CHEBI:29105"/>
    </ligand>
</feature>
<dbReference type="InterPro" id="IPR056179">
    <property type="entry name" value="DHQS_C"/>
</dbReference>
<evidence type="ECO:0000256" key="19">
    <source>
        <dbReference type="HAMAP-Rule" id="MF_00110"/>
    </source>
</evidence>
<evidence type="ECO:0000256" key="5">
    <source>
        <dbReference type="ARBA" id="ARBA00004496"/>
    </source>
</evidence>
<feature type="binding site" evidence="19">
    <location>
        <position position="131"/>
    </location>
    <ligand>
        <name>NAD(+)</name>
        <dbReference type="ChEBI" id="CHEBI:57540"/>
    </ligand>
</feature>
<comment type="cofactor">
    <cofactor evidence="3">
        <name>Zn(2+)</name>
        <dbReference type="ChEBI" id="CHEBI:29105"/>
    </cofactor>
</comment>
<comment type="similarity">
    <text evidence="7 19">Belongs to the sugar phosphate cyclases superfamily. Dehydroquinate synthase family.</text>
</comment>
<feature type="binding site" evidence="19">
    <location>
        <position position="173"/>
    </location>
    <ligand>
        <name>Zn(2+)</name>
        <dbReference type="ChEBI" id="CHEBI:29105"/>
    </ligand>
</feature>
<dbReference type="SUPFAM" id="SSF56796">
    <property type="entry name" value="Dehydroquinate synthase-like"/>
    <property type="match status" value="1"/>
</dbReference>
<reference evidence="22" key="3">
    <citation type="submission" date="2019-06" db="EMBL/GenBank/DDBJ databases">
        <title>A comparative analysis of the Nautiliaceae.</title>
        <authorList>
            <person name="Grosche A."/>
            <person name="Smedile F."/>
            <person name="Vetriani C."/>
        </authorList>
    </citation>
    <scope>NUCLEOTIDE SEQUENCE</scope>
    <source>
        <strain evidence="22">TB6</strain>
    </source>
</reference>
<evidence type="ECO:0000313" key="24">
    <source>
        <dbReference type="Proteomes" id="UP000272781"/>
    </source>
</evidence>
<dbReference type="Proteomes" id="UP000272781">
    <property type="component" value="Unassembled WGS sequence"/>
</dbReference>
<evidence type="ECO:0000256" key="1">
    <source>
        <dbReference type="ARBA" id="ARBA00001393"/>
    </source>
</evidence>
<evidence type="ECO:0000256" key="6">
    <source>
        <dbReference type="ARBA" id="ARBA00004661"/>
    </source>
</evidence>
<dbReference type="NCBIfam" id="TIGR01357">
    <property type="entry name" value="aroB"/>
    <property type="match status" value="1"/>
</dbReference>
<dbReference type="PIRSF" id="PIRSF001455">
    <property type="entry name" value="DHQ_synth"/>
    <property type="match status" value="1"/>
</dbReference>
<dbReference type="GO" id="GO:0046872">
    <property type="term" value="F:metal ion binding"/>
    <property type="evidence" value="ECO:0007669"/>
    <property type="project" value="UniProtKB-KW"/>
</dbReference>
<evidence type="ECO:0000256" key="18">
    <source>
        <dbReference type="ARBA" id="ARBA00023285"/>
    </source>
</evidence>
<evidence type="ECO:0000256" key="17">
    <source>
        <dbReference type="ARBA" id="ARBA00023239"/>
    </source>
</evidence>
<evidence type="ECO:0000259" key="21">
    <source>
        <dbReference type="Pfam" id="PF24621"/>
    </source>
</evidence>
<comment type="catalytic activity">
    <reaction evidence="1 19">
        <text>7-phospho-2-dehydro-3-deoxy-D-arabino-heptonate = 3-dehydroquinate + phosphate</text>
        <dbReference type="Rhea" id="RHEA:21968"/>
        <dbReference type="ChEBI" id="CHEBI:32364"/>
        <dbReference type="ChEBI" id="CHEBI:43474"/>
        <dbReference type="ChEBI" id="CHEBI:58394"/>
        <dbReference type="EC" id="4.2.3.4"/>
    </reaction>
</comment>
<comment type="subcellular location">
    <subcellularLocation>
        <location evidence="5 19">Cytoplasm</location>
    </subcellularLocation>
</comment>
<evidence type="ECO:0000256" key="7">
    <source>
        <dbReference type="ARBA" id="ARBA00005412"/>
    </source>
</evidence>
<dbReference type="RefSeq" id="WP_123352396.1">
    <property type="nucleotide sequence ID" value="NZ_CP027432.2"/>
</dbReference>
<keyword evidence="12 19" id="KW-0479">Metal-binding</keyword>
<evidence type="ECO:0000256" key="10">
    <source>
        <dbReference type="ARBA" id="ARBA00022490"/>
    </source>
</evidence>
<dbReference type="GO" id="GO:0005737">
    <property type="term" value="C:cytoplasm"/>
    <property type="evidence" value="ECO:0007669"/>
    <property type="project" value="UniProtKB-SubCell"/>
</dbReference>
<comment type="function">
    <text evidence="4 19">Catalyzes the conversion of 3-deoxy-D-arabino-heptulosonate 7-phosphate (DAHP) to dehydroquinate (DHQ).</text>
</comment>
<keyword evidence="14 19" id="KW-0862">Zinc</keyword>
<dbReference type="GO" id="GO:0008652">
    <property type="term" value="P:amino acid biosynthetic process"/>
    <property type="evidence" value="ECO:0007669"/>
    <property type="project" value="UniProtKB-KW"/>
</dbReference>
<evidence type="ECO:0000256" key="14">
    <source>
        <dbReference type="ARBA" id="ARBA00022833"/>
    </source>
</evidence>
<dbReference type="GO" id="GO:0009073">
    <property type="term" value="P:aromatic amino acid family biosynthetic process"/>
    <property type="evidence" value="ECO:0007669"/>
    <property type="project" value="UniProtKB-KW"/>
</dbReference>
<reference evidence="23 24" key="2">
    <citation type="submission" date="2018-11" db="EMBL/GenBank/DDBJ databases">
        <title>Genomic Encyclopedia of Type Strains, Phase IV (KMG-IV): sequencing the most valuable type-strain genomes for metagenomic binning, comparative biology and taxonomic classification.</title>
        <authorList>
            <person name="Goeker M."/>
        </authorList>
    </citation>
    <scope>NUCLEOTIDE SEQUENCE [LARGE SCALE GENOMIC DNA]</scope>
    <source>
        <strain evidence="23 24">DSM 27783</strain>
    </source>
</reference>
<accession>A0AAJ4RCV1</accession>
<evidence type="ECO:0000256" key="4">
    <source>
        <dbReference type="ARBA" id="ARBA00003485"/>
    </source>
</evidence>
<dbReference type="GO" id="GO:0000166">
    <property type="term" value="F:nucleotide binding"/>
    <property type="evidence" value="ECO:0007669"/>
    <property type="project" value="UniProtKB-KW"/>
</dbReference>
<dbReference type="EC" id="4.2.3.4" evidence="8 19"/>
<dbReference type="InterPro" id="IPR030963">
    <property type="entry name" value="DHQ_synth_fam"/>
</dbReference>
<feature type="domain" description="3-dehydroquinate synthase N-terminal" evidence="20">
    <location>
        <begin position="56"/>
        <end position="168"/>
    </location>
</feature>
<comment type="cofactor">
    <cofactor evidence="2 19">
        <name>NAD(+)</name>
        <dbReference type="ChEBI" id="CHEBI:57540"/>
    </cofactor>
</comment>
<dbReference type="Pfam" id="PF24621">
    <property type="entry name" value="DHQS_C"/>
    <property type="match status" value="1"/>
</dbReference>
<evidence type="ECO:0000256" key="2">
    <source>
        <dbReference type="ARBA" id="ARBA00001911"/>
    </source>
</evidence>
<dbReference type="PANTHER" id="PTHR43622:SF7">
    <property type="entry name" value="3-DEHYDROQUINATE SYNTHASE, CHLOROPLASTIC"/>
    <property type="match status" value="1"/>
</dbReference>
<dbReference type="GO" id="GO:0009423">
    <property type="term" value="P:chorismate biosynthetic process"/>
    <property type="evidence" value="ECO:0007669"/>
    <property type="project" value="UniProtKB-UniRule"/>
</dbReference>
<protein>
    <recommendedName>
        <fullName evidence="9 19">3-dehydroquinate synthase</fullName>
        <shortName evidence="19">DHQS</shortName>
        <ecNumber evidence="8 19">4.2.3.4</ecNumber>
    </recommendedName>
</protein>
<evidence type="ECO:0000259" key="20">
    <source>
        <dbReference type="Pfam" id="PF01761"/>
    </source>
</evidence>
<evidence type="ECO:0000313" key="25">
    <source>
        <dbReference type="Proteomes" id="UP000298805"/>
    </source>
</evidence>
<dbReference type="CDD" id="cd08195">
    <property type="entry name" value="DHQS"/>
    <property type="match status" value="1"/>
</dbReference>
<keyword evidence="10 19" id="KW-0963">Cytoplasm</keyword>
<dbReference type="InterPro" id="IPR050071">
    <property type="entry name" value="Dehydroquinate_synthase"/>
</dbReference>
<feature type="binding site" evidence="19">
    <location>
        <position position="245"/>
    </location>
    <ligand>
        <name>Zn(2+)</name>
        <dbReference type="ChEBI" id="CHEBI:29105"/>
    </ligand>
</feature>
<dbReference type="Pfam" id="PF01761">
    <property type="entry name" value="DHQ_synthase"/>
    <property type="match status" value="1"/>
</dbReference>
<dbReference type="InterPro" id="IPR016037">
    <property type="entry name" value="DHQ_synth_AroB"/>
</dbReference>
<feature type="binding site" evidence="19">
    <location>
        <begin position="94"/>
        <end position="98"/>
    </location>
    <ligand>
        <name>NAD(+)</name>
        <dbReference type="ChEBI" id="CHEBI:57540"/>
    </ligand>
</feature>
<reference evidence="25" key="1">
    <citation type="submission" date="2018-03" db="EMBL/GenBank/DDBJ databases">
        <title>A comparative analysis of the Nautiliaceae.</title>
        <authorList>
            <person name="Grosche A."/>
            <person name="Smedile F."/>
            <person name="Vetriani C."/>
        </authorList>
    </citation>
    <scope>NUCLEOTIDE SEQUENCE [LARGE SCALE GENOMIC DNA]</scope>
    <source>
        <strain evidence="25">TB6</strain>
    </source>
</reference>
<dbReference type="EMBL" id="CP027432">
    <property type="protein sequence ID" value="QCI27813.1"/>
    <property type="molecule type" value="Genomic_DNA"/>
</dbReference>